<organism evidence="2 5">
    <name type="scientific">Flavobacterium pectinovorum</name>
    <dbReference type="NCBI Taxonomy" id="29533"/>
    <lineage>
        <taxon>Bacteria</taxon>
        <taxon>Pseudomonadati</taxon>
        <taxon>Bacteroidota</taxon>
        <taxon>Flavobacteriia</taxon>
        <taxon>Flavobacteriales</taxon>
        <taxon>Flavobacteriaceae</taxon>
        <taxon>Flavobacterium</taxon>
    </lineage>
</organism>
<evidence type="ECO:0000313" key="4">
    <source>
        <dbReference type="Proteomes" id="UP000184216"/>
    </source>
</evidence>
<dbReference type="Proteomes" id="UP000184216">
    <property type="component" value="Unassembled WGS sequence"/>
</dbReference>
<reference evidence="2 5" key="1">
    <citation type="submission" date="2016-11" db="EMBL/GenBank/DDBJ databases">
        <title>Whole genomes of Flavobacteriaceae.</title>
        <authorList>
            <person name="Stine C."/>
            <person name="Li C."/>
            <person name="Tadesse D."/>
        </authorList>
    </citation>
    <scope>NUCLEOTIDE SEQUENCE [LARGE SCALE GENOMIC DNA]</scope>
    <source>
        <strain evidence="2 5">ATCC 19366</strain>
    </source>
</reference>
<keyword evidence="1" id="KW-0472">Membrane</keyword>
<feature type="transmembrane region" description="Helical" evidence="1">
    <location>
        <begin position="7"/>
        <end position="29"/>
    </location>
</feature>
<keyword evidence="1" id="KW-1133">Transmembrane helix</keyword>
<name>A0AB36P5V3_9FLAO</name>
<dbReference type="Proteomes" id="UP000198431">
    <property type="component" value="Unassembled WGS sequence"/>
</dbReference>
<feature type="transmembrane region" description="Helical" evidence="1">
    <location>
        <begin position="455"/>
        <end position="478"/>
    </location>
</feature>
<protein>
    <recommendedName>
        <fullName evidence="6">Glycosyltransferase RgtA/B/C/D-like domain-containing protein</fullName>
    </recommendedName>
</protein>
<evidence type="ECO:0000313" key="3">
    <source>
        <dbReference type="EMBL" id="SHM73430.1"/>
    </source>
</evidence>
<feature type="transmembrane region" description="Helical" evidence="1">
    <location>
        <begin position="181"/>
        <end position="200"/>
    </location>
</feature>
<feature type="transmembrane region" description="Helical" evidence="1">
    <location>
        <begin position="376"/>
        <end position="394"/>
    </location>
</feature>
<feature type="transmembrane region" description="Helical" evidence="1">
    <location>
        <begin position="401"/>
        <end position="419"/>
    </location>
</feature>
<dbReference type="EMBL" id="MUHB01000003">
    <property type="protein sequence ID" value="OXB07595.1"/>
    <property type="molecule type" value="Genomic_DNA"/>
</dbReference>
<evidence type="ECO:0000256" key="1">
    <source>
        <dbReference type="SAM" id="Phobius"/>
    </source>
</evidence>
<feature type="transmembrane region" description="Helical" evidence="1">
    <location>
        <begin position="35"/>
        <end position="52"/>
    </location>
</feature>
<feature type="transmembrane region" description="Helical" evidence="1">
    <location>
        <begin position="275"/>
        <end position="294"/>
    </location>
</feature>
<reference evidence="3 4" key="2">
    <citation type="submission" date="2016-11" db="EMBL/GenBank/DDBJ databases">
        <authorList>
            <person name="Varghese N."/>
            <person name="Submissions S."/>
        </authorList>
    </citation>
    <scope>NUCLEOTIDE SEQUENCE [LARGE SCALE GENOMIC DNA]</scope>
    <source>
        <strain evidence="3 4">DSM 6368</strain>
    </source>
</reference>
<comment type="caution">
    <text evidence="2">The sequence shown here is derived from an EMBL/GenBank/DDBJ whole genome shotgun (WGS) entry which is preliminary data.</text>
</comment>
<keyword evidence="1" id="KW-0812">Transmembrane</keyword>
<gene>
    <name evidence="2" type="ORF">B0A72_01650</name>
    <name evidence="3" type="ORF">SAMN05444387_3034</name>
</gene>
<dbReference type="RefSeq" id="WP_073395866.1">
    <property type="nucleotide sequence ID" value="NZ_FRBX01000004.1"/>
</dbReference>
<sequence length="557" mass="64370">MKNNYFVLGFGLLTVPFLILFLSSILFILGFSLNSFVFPVSIFLSSIMIYNYSEKKRNNLFLHFKSVFVFLLIILFSLLLSFLFWDYSYDGQSYHQTIICVLKDGWNPIYNHHSGFETSDIALWVDHYAKGVETIAACIYSTTGNIECGKAVNFIIIIASFFFALNLLDEYFSFFKLRKKIFISFLLSISPVVICQFLTYYIDWSLYSLLLILISTLFLQRNINNYFKYFTIVIVIYLSTAIKFNILFFTGFVIFVYLCYLLVSKDYVLFKNSLFISFSALLLAICTVGINPYITNTIDHKNPFYPLLGGDSVDIMTNQTPINMRDKSRVESIFISLFSETNALKTSARVVFPFYLSTNAVKNSGQPDVRAGGFGVFFSGILVLSSLLYVFSSVKEVKRRFYLNGTLLLLFLSIFILPSGWWARYVPFFYTIPIVMLLYSECSDQQSSRFKYLRYSIYCFMFLNIGVSFLSVCAISLFSQTKTSFYLNVVSASAPVDINFDNNTAFKIKLDESKIDYKEARKQALNFEILSPTIYLKEEQLKYNKVEKPWLLKILKK</sequence>
<dbReference type="AlphaFoldDB" id="A0AB36P5V3"/>
<evidence type="ECO:0000313" key="5">
    <source>
        <dbReference type="Proteomes" id="UP000198431"/>
    </source>
</evidence>
<dbReference type="EMBL" id="FRBX01000004">
    <property type="protein sequence ID" value="SHM73430.1"/>
    <property type="molecule type" value="Genomic_DNA"/>
</dbReference>
<feature type="transmembrane region" description="Helical" evidence="1">
    <location>
        <begin position="151"/>
        <end position="169"/>
    </location>
</feature>
<keyword evidence="4" id="KW-1185">Reference proteome</keyword>
<evidence type="ECO:0000313" key="2">
    <source>
        <dbReference type="EMBL" id="OXB07595.1"/>
    </source>
</evidence>
<evidence type="ECO:0008006" key="6">
    <source>
        <dbReference type="Google" id="ProtNLM"/>
    </source>
</evidence>
<feature type="transmembrane region" description="Helical" evidence="1">
    <location>
        <begin position="230"/>
        <end position="263"/>
    </location>
</feature>
<feature type="transmembrane region" description="Helical" evidence="1">
    <location>
        <begin position="64"/>
        <end position="85"/>
    </location>
</feature>
<accession>A0AB36P5V3</accession>
<proteinExistence type="predicted"/>